<accession>A0A3A9K1J6</accession>
<dbReference type="OrthoDB" id="9790031at2"/>
<evidence type="ECO:0000313" key="2">
    <source>
        <dbReference type="Proteomes" id="UP000281498"/>
    </source>
</evidence>
<dbReference type="Pfam" id="PF08282">
    <property type="entry name" value="Hydrolase_3"/>
    <property type="match status" value="1"/>
</dbReference>
<evidence type="ECO:0000313" key="1">
    <source>
        <dbReference type="EMBL" id="RKL66239.1"/>
    </source>
</evidence>
<proteinExistence type="predicted"/>
<dbReference type="Gene3D" id="3.40.50.1000">
    <property type="entry name" value="HAD superfamily/HAD-like"/>
    <property type="match status" value="1"/>
</dbReference>
<dbReference type="EMBL" id="PDOE01000008">
    <property type="protein sequence ID" value="RKL66239.1"/>
    <property type="molecule type" value="Genomic_DNA"/>
</dbReference>
<gene>
    <name evidence="1" type="ORF">CR203_16950</name>
</gene>
<sequence>MEALKKAQDAGVILVIATGRYFMQTKWMIKKLGFKGILVSNDGAITLKTDTKEIIHEFSYSIEYYQRPETLYLSLNTHHVGSIPTIVDCKLFLRFSSLIHSFNL</sequence>
<dbReference type="SUPFAM" id="SSF56784">
    <property type="entry name" value="HAD-like"/>
    <property type="match status" value="1"/>
</dbReference>
<comment type="caution">
    <text evidence="1">The sequence shown here is derived from an EMBL/GenBank/DDBJ whole genome shotgun (WGS) entry which is preliminary data.</text>
</comment>
<name>A0A3A9K1J6_9BACI</name>
<dbReference type="AlphaFoldDB" id="A0A3A9K1J6"/>
<keyword evidence="2" id="KW-1185">Reference proteome</keyword>
<dbReference type="InterPro" id="IPR023214">
    <property type="entry name" value="HAD_sf"/>
</dbReference>
<dbReference type="InterPro" id="IPR036412">
    <property type="entry name" value="HAD-like_sf"/>
</dbReference>
<protein>
    <submittedName>
        <fullName evidence="1">Uncharacterized protein</fullName>
    </submittedName>
</protein>
<organism evidence="1 2">
    <name type="scientific">Salipaludibacillus neizhouensis</name>
    <dbReference type="NCBI Taxonomy" id="885475"/>
    <lineage>
        <taxon>Bacteria</taxon>
        <taxon>Bacillati</taxon>
        <taxon>Bacillota</taxon>
        <taxon>Bacilli</taxon>
        <taxon>Bacillales</taxon>
        <taxon>Bacillaceae</taxon>
    </lineage>
</organism>
<dbReference type="Proteomes" id="UP000281498">
    <property type="component" value="Unassembled WGS sequence"/>
</dbReference>
<reference evidence="1 2" key="1">
    <citation type="submission" date="2017-10" db="EMBL/GenBank/DDBJ databases">
        <title>Bacillus sp. nov., a halophilic bacterium isolated from a Keqin Lake.</title>
        <authorList>
            <person name="Wang H."/>
        </authorList>
    </citation>
    <scope>NUCLEOTIDE SEQUENCE [LARGE SCALE GENOMIC DNA]</scope>
    <source>
        <strain evidence="1 2">KCTC 13187</strain>
    </source>
</reference>